<evidence type="ECO:0000313" key="10">
    <source>
        <dbReference type="Proteomes" id="UP000694865"/>
    </source>
</evidence>
<evidence type="ECO:0000256" key="5">
    <source>
        <dbReference type="ARBA" id="ARBA00022968"/>
    </source>
</evidence>
<keyword evidence="5" id="KW-0735">Signal-anchor</keyword>
<reference evidence="11" key="1">
    <citation type="submission" date="2025-08" db="UniProtKB">
        <authorList>
            <consortium name="RefSeq"/>
        </authorList>
    </citation>
    <scope>IDENTIFICATION</scope>
    <source>
        <tissue evidence="11">Testes</tissue>
    </source>
</reference>
<keyword evidence="4" id="KW-0812">Transmembrane</keyword>
<keyword evidence="6" id="KW-1133">Transmembrane helix</keyword>
<dbReference type="Pfam" id="PF06990">
    <property type="entry name" value="Gal-3-0_sulfotr"/>
    <property type="match status" value="1"/>
</dbReference>
<dbReference type="Gene3D" id="3.40.50.300">
    <property type="entry name" value="P-loop containing nucleotide triphosphate hydrolases"/>
    <property type="match status" value="1"/>
</dbReference>
<dbReference type="Proteomes" id="UP000694865">
    <property type="component" value="Unplaced"/>
</dbReference>
<evidence type="ECO:0000256" key="7">
    <source>
        <dbReference type="ARBA" id="ARBA00023034"/>
    </source>
</evidence>
<sequence length="256" mass="30853">MANGAKYITILRDPWSQFKSSFSFFNWAHVVEEAIGNTTHHLEKFLNNPGRFYKWQNAPIHKQYMRNFMSFDLGLPLHQYDDVNAIVRFVNMIEKDFDLVMLLEYFDESLILLKRLLCWKLEDILYLKINQRKKLTPVQSNAEQLYRHFSQADYTLYEHFAAIIQRRMSESPGLHEEVAYFREINLEYLLFCKQASRNESLLFEVDRSNWNLKFTLDVSYCTKSRLYILHYVDQLKRTRYGIGTETPTRKPFYWHI</sequence>
<name>A0ABM0M9L9_SACKO</name>
<keyword evidence="8" id="KW-0472">Membrane</keyword>
<dbReference type="InterPro" id="IPR027417">
    <property type="entry name" value="P-loop_NTPase"/>
</dbReference>
<evidence type="ECO:0000256" key="2">
    <source>
        <dbReference type="ARBA" id="ARBA00008124"/>
    </source>
</evidence>
<evidence type="ECO:0000256" key="4">
    <source>
        <dbReference type="ARBA" id="ARBA00022692"/>
    </source>
</evidence>
<evidence type="ECO:0000256" key="9">
    <source>
        <dbReference type="ARBA" id="ARBA00023180"/>
    </source>
</evidence>
<keyword evidence="9" id="KW-0325">Glycoprotein</keyword>
<dbReference type="GeneID" id="100372220"/>
<evidence type="ECO:0000256" key="6">
    <source>
        <dbReference type="ARBA" id="ARBA00022989"/>
    </source>
</evidence>
<dbReference type="InterPro" id="IPR009729">
    <property type="entry name" value="Gal-3-0_sulfotransfrase"/>
</dbReference>
<evidence type="ECO:0000256" key="8">
    <source>
        <dbReference type="ARBA" id="ARBA00023136"/>
    </source>
</evidence>
<proteinExistence type="inferred from homology"/>
<gene>
    <name evidence="11" type="primary">LOC100372220</name>
</gene>
<comment type="subcellular location">
    <subcellularLocation>
        <location evidence="1">Golgi apparatus membrane</location>
        <topology evidence="1">Single-pass type II membrane protein</topology>
    </subcellularLocation>
</comment>
<protein>
    <submittedName>
        <fullName evidence="11">Galactosylceramide sulfotransferase-like</fullName>
    </submittedName>
</protein>
<dbReference type="PANTHER" id="PTHR14647">
    <property type="entry name" value="GALACTOSE-3-O-SULFOTRANSFERASE"/>
    <property type="match status" value="1"/>
</dbReference>
<evidence type="ECO:0000313" key="11">
    <source>
        <dbReference type="RefSeq" id="XP_006816710.1"/>
    </source>
</evidence>
<dbReference type="PANTHER" id="PTHR14647:SF87">
    <property type="entry name" value="PUTATIVE-RELATED"/>
    <property type="match status" value="1"/>
</dbReference>
<keyword evidence="10" id="KW-1185">Reference proteome</keyword>
<dbReference type="RefSeq" id="XP_006816710.1">
    <property type="nucleotide sequence ID" value="XM_006816647.1"/>
</dbReference>
<evidence type="ECO:0000256" key="3">
    <source>
        <dbReference type="ARBA" id="ARBA00022679"/>
    </source>
</evidence>
<comment type="similarity">
    <text evidence="2">Belongs to the galactose-3-O-sulfotransferase family.</text>
</comment>
<accession>A0ABM0M9L9</accession>
<keyword evidence="7" id="KW-0333">Golgi apparatus</keyword>
<keyword evidence="3" id="KW-0808">Transferase</keyword>
<organism evidence="10 11">
    <name type="scientific">Saccoglossus kowalevskii</name>
    <name type="common">Acorn worm</name>
    <dbReference type="NCBI Taxonomy" id="10224"/>
    <lineage>
        <taxon>Eukaryota</taxon>
        <taxon>Metazoa</taxon>
        <taxon>Hemichordata</taxon>
        <taxon>Enteropneusta</taxon>
        <taxon>Harrimaniidae</taxon>
        <taxon>Saccoglossus</taxon>
    </lineage>
</organism>
<evidence type="ECO:0000256" key="1">
    <source>
        <dbReference type="ARBA" id="ARBA00004323"/>
    </source>
</evidence>